<dbReference type="GO" id="GO:0004016">
    <property type="term" value="F:adenylate cyclase activity"/>
    <property type="evidence" value="ECO:0007669"/>
    <property type="project" value="TreeGrafter"/>
</dbReference>
<dbReference type="SUPFAM" id="SSF52540">
    <property type="entry name" value="P-loop containing nucleoside triphosphate hydrolases"/>
    <property type="match status" value="1"/>
</dbReference>
<keyword evidence="5" id="KW-1185">Reference proteome</keyword>
<dbReference type="PANTHER" id="PTHR16305:SF35">
    <property type="entry name" value="TRANSCRIPTIONAL ACTIVATOR DOMAIN"/>
    <property type="match status" value="1"/>
</dbReference>
<evidence type="ECO:0000313" key="5">
    <source>
        <dbReference type="Proteomes" id="UP000316639"/>
    </source>
</evidence>
<dbReference type="Gene3D" id="3.40.50.300">
    <property type="entry name" value="P-loop containing nucleotide triphosphate hydrolases"/>
    <property type="match status" value="1"/>
</dbReference>
<dbReference type="InterPro" id="IPR027417">
    <property type="entry name" value="P-loop_NTPase"/>
</dbReference>
<evidence type="ECO:0000256" key="1">
    <source>
        <dbReference type="ARBA" id="ARBA00022741"/>
    </source>
</evidence>
<feature type="domain" description="Orc1-like AAA ATPase" evidence="3">
    <location>
        <begin position="2"/>
        <end position="161"/>
    </location>
</feature>
<name>A0A563F0C5_9PSEU</name>
<dbReference type="InterPro" id="IPR041664">
    <property type="entry name" value="AAA_16"/>
</dbReference>
<protein>
    <submittedName>
        <fullName evidence="4">AAA family ATPase</fullName>
    </submittedName>
</protein>
<organism evidence="4 5">
    <name type="scientific">Lentzea tibetensis</name>
    <dbReference type="NCBI Taxonomy" id="2591470"/>
    <lineage>
        <taxon>Bacteria</taxon>
        <taxon>Bacillati</taxon>
        <taxon>Actinomycetota</taxon>
        <taxon>Actinomycetes</taxon>
        <taxon>Pseudonocardiales</taxon>
        <taxon>Pseudonocardiaceae</taxon>
        <taxon>Lentzea</taxon>
    </lineage>
</organism>
<dbReference type="Pfam" id="PF13191">
    <property type="entry name" value="AAA_16"/>
    <property type="match status" value="1"/>
</dbReference>
<keyword evidence="2" id="KW-0067">ATP-binding</keyword>
<dbReference type="OrthoDB" id="134712at2"/>
<evidence type="ECO:0000313" key="4">
    <source>
        <dbReference type="EMBL" id="TWP53369.1"/>
    </source>
</evidence>
<dbReference type="AlphaFoldDB" id="A0A563F0C5"/>
<gene>
    <name evidence="4" type="ORF">FKR81_05220</name>
</gene>
<keyword evidence="1" id="KW-0547">Nucleotide-binding</keyword>
<evidence type="ECO:0000256" key="2">
    <source>
        <dbReference type="ARBA" id="ARBA00022840"/>
    </source>
</evidence>
<comment type="caution">
    <text evidence="4">The sequence shown here is derived from an EMBL/GenBank/DDBJ whole genome shotgun (WGS) entry which is preliminary data.</text>
</comment>
<dbReference type="GO" id="GO:0005737">
    <property type="term" value="C:cytoplasm"/>
    <property type="evidence" value="ECO:0007669"/>
    <property type="project" value="TreeGrafter"/>
</dbReference>
<accession>A0A563F0C5</accession>
<evidence type="ECO:0000259" key="3">
    <source>
        <dbReference type="Pfam" id="PF13191"/>
    </source>
</evidence>
<sequence length="959" mass="105041">MIGRDHPAGVLRAEISRAVESHGGLVLVTGEAGIGKTTLVTLAAEEARARGALVLGGSCWDSDNAPGYWPWTQVVRALRRTNQGRTHAISHPALSALLGETTSQATDSFTLYDAVTTALVSAAQDRPIVVVLDDLHWADAASLKLLEFAAQHTWFERLVLIGTYRDGEVDEQLMSPLLAKATTVTLTGLDAAEVGELIERTTGAKPDPELVAEMHRRTGGNPFFVEQTARLWHTGSTTTIPPGVRDALQRRMSLLPQPVSDLLTTAAVLGREFHRPVLAATAGAPAPQVDRLLDQAAQARLVISLGGGRFSFVHDLVRETLYAGLDDPARWHAAAADAVTEPAEKGRHAYLAGDRVDPAKAADLLVAAARDASDRLAIDESIGYFQRAAERSENPQRRVMIALDLGHEMIHNGDRPGGWQVFEDAARVAREVDDPELLARVALVAYRFKEPTDAVPFLDEAYERMIGKPDPGRTQEELARELSAFVAKLARDGDDDEVLTHSLWATHDVTWGLGNAAERLELTDELIEVSRRTGSVTTEQFAMSLRWVAMLELGDPAYLDQFHAFLALCERAGMPRFTWASSIDRSVITAMIGGFDEAEALLRQADGLSGEHAYPSTMQVHLWWALRMLRGDLDAIDAMRSDIENSGYSYPGLLAGLVALHRGDVEAARPHLAEFPTKDERHQRWFEPLWWRFRAEFAAATGDRELCEQVRTALMPYRGQWLVSLYGCDISGPVDLYLGLVEAALGLPSATEKFTAAVESAERMRSRPWAEKARAHLGMPLGDNEFHREGPVWMLRFAGRSANLPDAKGLRDLHVLLSRAGVPVPAVSLLDPDAVPSARLGGDDILDAQAKAAYQRRLSQLDEEIDSASLAGNDDRAAALDRERVALLEELRAAAGLAGRTRRLGDEAERARKAVTARIRDTLRRLDDIHPELAAHLRAAVSTGSTCLYQPAERVHFRL</sequence>
<proteinExistence type="predicted"/>
<dbReference type="Proteomes" id="UP000316639">
    <property type="component" value="Unassembled WGS sequence"/>
</dbReference>
<dbReference type="RefSeq" id="WP_146349780.1">
    <property type="nucleotide sequence ID" value="NZ_VOBR01000003.1"/>
</dbReference>
<reference evidence="4 5" key="1">
    <citation type="submission" date="2019-07" db="EMBL/GenBank/DDBJ databases">
        <title>Lentzea xizangensis sp. nov., isolated from Qinghai-Tibetan Plateau Soils.</title>
        <authorList>
            <person name="Huang J."/>
        </authorList>
    </citation>
    <scope>NUCLEOTIDE SEQUENCE [LARGE SCALE GENOMIC DNA]</scope>
    <source>
        <strain evidence="4 5">FXJ1.1311</strain>
    </source>
</reference>
<dbReference type="GO" id="GO:0005524">
    <property type="term" value="F:ATP binding"/>
    <property type="evidence" value="ECO:0007669"/>
    <property type="project" value="UniProtKB-KW"/>
</dbReference>
<dbReference type="EMBL" id="VOBR01000003">
    <property type="protein sequence ID" value="TWP53369.1"/>
    <property type="molecule type" value="Genomic_DNA"/>
</dbReference>
<dbReference type="PANTHER" id="PTHR16305">
    <property type="entry name" value="TESTICULAR SOLUBLE ADENYLYL CYCLASE"/>
    <property type="match status" value="1"/>
</dbReference>